<dbReference type="Pfam" id="PF00015">
    <property type="entry name" value="MCPsignal"/>
    <property type="match status" value="1"/>
</dbReference>
<keyword evidence="4" id="KW-0812">Transmembrane</keyword>
<comment type="caution">
    <text evidence="6">The sequence shown here is derived from an EMBL/GenBank/DDBJ whole genome shotgun (WGS) entry which is preliminary data.</text>
</comment>
<protein>
    <submittedName>
        <fullName evidence="6">Methyl-accepting chemotaxis protein</fullName>
    </submittedName>
</protein>
<keyword evidence="1" id="KW-0488">Methylation</keyword>
<feature type="transmembrane region" description="Helical" evidence="4">
    <location>
        <begin position="188"/>
        <end position="209"/>
    </location>
</feature>
<dbReference type="Gene3D" id="1.10.287.950">
    <property type="entry name" value="Methyl-accepting chemotaxis protein"/>
    <property type="match status" value="1"/>
</dbReference>
<dbReference type="CDD" id="cd11386">
    <property type="entry name" value="MCP_signal"/>
    <property type="match status" value="1"/>
</dbReference>
<keyword evidence="4" id="KW-0472">Membrane</keyword>
<dbReference type="InterPro" id="IPR051310">
    <property type="entry name" value="MCP_chemotaxis"/>
</dbReference>
<evidence type="ECO:0000259" key="5">
    <source>
        <dbReference type="PROSITE" id="PS50111"/>
    </source>
</evidence>
<keyword evidence="7" id="KW-1185">Reference proteome</keyword>
<dbReference type="SMART" id="SM00283">
    <property type="entry name" value="MA"/>
    <property type="match status" value="1"/>
</dbReference>
<evidence type="ECO:0000256" key="2">
    <source>
        <dbReference type="ARBA" id="ARBA00029447"/>
    </source>
</evidence>
<evidence type="ECO:0000256" key="3">
    <source>
        <dbReference type="PROSITE-ProRule" id="PRU00284"/>
    </source>
</evidence>
<evidence type="ECO:0000256" key="1">
    <source>
        <dbReference type="ARBA" id="ARBA00022481"/>
    </source>
</evidence>
<organism evidence="6 7">
    <name type="scientific">Massilia consociata</name>
    <dbReference type="NCBI Taxonomy" id="760117"/>
    <lineage>
        <taxon>Bacteria</taxon>
        <taxon>Pseudomonadati</taxon>
        <taxon>Pseudomonadota</taxon>
        <taxon>Betaproteobacteria</taxon>
        <taxon>Burkholderiales</taxon>
        <taxon>Oxalobacteraceae</taxon>
        <taxon>Telluria group</taxon>
        <taxon>Massilia</taxon>
    </lineage>
</organism>
<name>A0ABV6FAB2_9BURK</name>
<dbReference type="PROSITE" id="PS50111">
    <property type="entry name" value="CHEMOTAXIS_TRANSDUC_2"/>
    <property type="match status" value="1"/>
</dbReference>
<reference evidence="6 7" key="1">
    <citation type="submission" date="2024-09" db="EMBL/GenBank/DDBJ databases">
        <authorList>
            <person name="Sun Q."/>
            <person name="Mori K."/>
        </authorList>
    </citation>
    <scope>NUCLEOTIDE SEQUENCE [LARGE SCALE GENOMIC DNA]</scope>
    <source>
        <strain evidence="6 7">CCM 7792</strain>
    </source>
</reference>
<dbReference type="EMBL" id="JBHLWP010000001">
    <property type="protein sequence ID" value="MFC0250470.1"/>
    <property type="molecule type" value="Genomic_DNA"/>
</dbReference>
<dbReference type="InterPro" id="IPR004090">
    <property type="entry name" value="Chemotax_Me-accpt_rcpt"/>
</dbReference>
<comment type="similarity">
    <text evidence="2">Belongs to the methyl-accepting chemotaxis (MCP) protein family.</text>
</comment>
<keyword evidence="3" id="KW-0807">Transducer</keyword>
<evidence type="ECO:0000313" key="7">
    <source>
        <dbReference type="Proteomes" id="UP001589773"/>
    </source>
</evidence>
<feature type="transmembrane region" description="Helical" evidence="4">
    <location>
        <begin position="12"/>
        <end position="32"/>
    </location>
</feature>
<dbReference type="PANTHER" id="PTHR43531:SF14">
    <property type="entry name" value="METHYL-ACCEPTING CHEMOTAXIS PROTEIN I-RELATED"/>
    <property type="match status" value="1"/>
</dbReference>
<keyword evidence="4" id="KW-1133">Transmembrane helix</keyword>
<evidence type="ECO:0000256" key="4">
    <source>
        <dbReference type="SAM" id="Phobius"/>
    </source>
</evidence>
<dbReference type="PRINTS" id="PR00260">
    <property type="entry name" value="CHEMTRNSDUCR"/>
</dbReference>
<dbReference type="RefSeq" id="WP_379677222.1">
    <property type="nucleotide sequence ID" value="NZ_JBHLWP010000001.1"/>
</dbReference>
<feature type="domain" description="Methyl-accepting transducer" evidence="5">
    <location>
        <begin position="270"/>
        <end position="499"/>
    </location>
</feature>
<dbReference type="SUPFAM" id="SSF58104">
    <property type="entry name" value="Methyl-accepting chemotaxis protein (MCP) signaling domain"/>
    <property type="match status" value="1"/>
</dbReference>
<dbReference type="Proteomes" id="UP001589773">
    <property type="component" value="Unassembled WGS sequence"/>
</dbReference>
<accession>A0ABV6FAB2</accession>
<sequence length="530" mass="55763">MDFFRHTGIATRLYAAFGLILFVTLVLAAFAVSRIDSIERALQAADTIRNTELEPLYAAREALVQTGIAARNAYIFKDGAAANRELDLLDARKAEYLAALSRLDPILRDDQQYAKVRDGMLTMARELERPRAFRASGEMEAFGTFLVEECSPLRRQIVADIDVLLKSLQGRTATAIAGARAEASGTRYWITGLSALSVVLCVLVGLVLVRSLLTQLGGEPAYATSVARAIASGELHRPVDTARARPSSLLYAMSAMRDALGGIVAKVRGGTDAIASASSEIASGNLDLSTRTETQAAALAQVAGSMKQLIESVRQNADYAAQASTLAREASSVSVQGGAAVDQVVTTMGLIHDSSKKIVDIIGVIDGIAFQTNILALNAAVEAARAGEQGRGFAVVASEVRNLAQRSAAAAREIKALIEDSVNKVGAGTALVGEAGETIRKVVDGVHRVTDIMGHISAATGAQRADIERVDGAIARLDEMTLQNAALVEQAAAAAQSLRTQAAELAAVVNTFQLEEPGATPRRRLASAAA</sequence>
<evidence type="ECO:0000313" key="6">
    <source>
        <dbReference type="EMBL" id="MFC0250470.1"/>
    </source>
</evidence>
<proteinExistence type="inferred from homology"/>
<gene>
    <name evidence="6" type="ORF">ACFFJK_01085</name>
</gene>
<dbReference type="InterPro" id="IPR004089">
    <property type="entry name" value="MCPsignal_dom"/>
</dbReference>
<dbReference type="PANTHER" id="PTHR43531">
    <property type="entry name" value="PROTEIN ICFG"/>
    <property type="match status" value="1"/>
</dbReference>